<dbReference type="OrthoDB" id="3456672at2"/>
<dbReference type="InterPro" id="IPR018713">
    <property type="entry name" value="MPAB/Lcp_cat_dom"/>
</dbReference>
<evidence type="ECO:0000313" key="3">
    <source>
        <dbReference type="EMBL" id="GAD85232.1"/>
    </source>
</evidence>
<reference evidence="3 4" key="1">
    <citation type="journal article" date="2014" name="BMC Genomics">
        <title>Genome based analysis of type-I polyketide synthase and nonribosomal peptide synthetase gene clusters in seven strains of five representative Nocardia species.</title>
        <authorList>
            <person name="Komaki H."/>
            <person name="Ichikawa N."/>
            <person name="Hosoyama A."/>
            <person name="Takahashi-Nakaguchi A."/>
            <person name="Matsuzawa T."/>
            <person name="Suzuki K."/>
            <person name="Fujita N."/>
            <person name="Gonoi T."/>
        </authorList>
    </citation>
    <scope>NUCLEOTIDE SEQUENCE [LARGE SCALE GENOMIC DNA]</scope>
    <source>
        <strain evidence="3 4">NBRC 15531</strain>
    </source>
</reference>
<gene>
    <name evidence="3" type="ORF">NCAST_30_00020</name>
</gene>
<dbReference type="PANTHER" id="PTHR36151">
    <property type="entry name" value="BLR2777 PROTEIN"/>
    <property type="match status" value="1"/>
</dbReference>
<keyword evidence="4" id="KW-1185">Reference proteome</keyword>
<dbReference type="GeneID" id="91517047"/>
<organism evidence="3 4">
    <name type="scientific">Nocardia asteroides NBRC 15531</name>
    <dbReference type="NCBI Taxonomy" id="1110697"/>
    <lineage>
        <taxon>Bacteria</taxon>
        <taxon>Bacillati</taxon>
        <taxon>Actinomycetota</taxon>
        <taxon>Actinomycetes</taxon>
        <taxon>Mycobacteriales</taxon>
        <taxon>Nocardiaceae</taxon>
        <taxon>Nocardia</taxon>
    </lineage>
</organism>
<comment type="caution">
    <text evidence="3">The sequence shown here is derived from an EMBL/GenBank/DDBJ whole genome shotgun (WGS) entry which is preliminary data.</text>
</comment>
<accession>U5E5X3</accession>
<evidence type="ECO:0000259" key="2">
    <source>
        <dbReference type="Pfam" id="PF09995"/>
    </source>
</evidence>
<evidence type="ECO:0000256" key="1">
    <source>
        <dbReference type="SAM" id="MobiDB-lite"/>
    </source>
</evidence>
<feature type="domain" description="ER-bound oxygenase mpaB/mpaB'/Rubber oxygenase catalytic" evidence="2">
    <location>
        <begin position="10"/>
        <end position="226"/>
    </location>
</feature>
<name>U5E5X3_NOCAS</name>
<dbReference type="GO" id="GO:0016491">
    <property type="term" value="F:oxidoreductase activity"/>
    <property type="evidence" value="ECO:0007669"/>
    <property type="project" value="InterPro"/>
</dbReference>
<dbReference type="EMBL" id="BAFO02000030">
    <property type="protein sequence ID" value="GAD85232.1"/>
    <property type="molecule type" value="Genomic_DNA"/>
</dbReference>
<dbReference type="AlphaFoldDB" id="U5E5X3"/>
<dbReference type="Pfam" id="PF09995">
    <property type="entry name" value="MPAB_Lcp_cat"/>
    <property type="match status" value="1"/>
</dbReference>
<dbReference type="PANTHER" id="PTHR36151:SF3">
    <property type="entry name" value="ER-BOUND OXYGENASE MPAB_MPAB'_RUBBER OXYGENASE CATALYTIC DOMAIN-CONTAINING PROTEIN"/>
    <property type="match status" value="1"/>
</dbReference>
<dbReference type="eggNOG" id="COG3662">
    <property type="taxonomic scope" value="Bacteria"/>
</dbReference>
<feature type="region of interest" description="Disordered" evidence="1">
    <location>
        <begin position="241"/>
        <end position="264"/>
    </location>
</feature>
<dbReference type="RefSeq" id="WP_019049119.1">
    <property type="nucleotide sequence ID" value="NZ_BAFO02000030.1"/>
</dbReference>
<sequence>MTVRAGSLLRRHLGDRRFLLTLPRAVGLQVLHPVIATALVEHAPYRLWLHKRRTVSQMIYLAHSGRTADSVIRFAHEHVKGVDDRGLRYHALHPEVFLFQHATYVETLMTAAEVYGPALTADDRELLYQQTCDWYRTYGVSDRDLPPTWSDFTDYFTEACATRLRRSPAADELRDQVLRPDEWIVRHLPDGAVRALQHPRAVELFDIPRRPADAATLRAVAATVRTGFALAPSRIRRVSQARLPQREISEGPPAPRADDPCPVR</sequence>
<proteinExistence type="predicted"/>
<dbReference type="Proteomes" id="UP000017048">
    <property type="component" value="Unassembled WGS sequence"/>
</dbReference>
<dbReference type="STRING" id="1824.SAMN05444423_105448"/>
<protein>
    <recommendedName>
        <fullName evidence="2">ER-bound oxygenase mpaB/mpaB'/Rubber oxygenase catalytic domain-containing protein</fullName>
    </recommendedName>
</protein>
<evidence type="ECO:0000313" key="4">
    <source>
        <dbReference type="Proteomes" id="UP000017048"/>
    </source>
</evidence>